<keyword evidence="4" id="KW-1185">Reference proteome</keyword>
<dbReference type="EnsemblMetazoa" id="CapteT207062">
    <property type="protein sequence ID" value="CapteP207062"/>
    <property type="gene ID" value="CapteG207062"/>
</dbReference>
<dbReference type="EMBL" id="AMQN01004040">
    <property type="status" value="NOT_ANNOTATED_CDS"/>
    <property type="molecule type" value="Genomic_DNA"/>
</dbReference>
<protein>
    <submittedName>
        <fullName evidence="2 3">Uncharacterized protein</fullName>
    </submittedName>
</protein>
<name>R7VFK6_CAPTE</name>
<dbReference type="Proteomes" id="UP000014760">
    <property type="component" value="Unassembled WGS sequence"/>
</dbReference>
<feature type="region of interest" description="Disordered" evidence="1">
    <location>
        <begin position="578"/>
        <end position="606"/>
    </location>
</feature>
<proteinExistence type="predicted"/>
<reference evidence="3" key="3">
    <citation type="submission" date="2015-06" db="UniProtKB">
        <authorList>
            <consortium name="EnsemblMetazoa"/>
        </authorList>
    </citation>
    <scope>IDENTIFICATION</scope>
</reference>
<dbReference type="AlphaFoldDB" id="R7VFK6"/>
<dbReference type="Gene3D" id="3.30.420.610">
    <property type="entry name" value="LOTUS domain-like"/>
    <property type="match status" value="1"/>
</dbReference>
<dbReference type="EMBL" id="AMQN01004041">
    <property type="status" value="NOT_ANNOTATED_CDS"/>
    <property type="molecule type" value="Genomic_DNA"/>
</dbReference>
<evidence type="ECO:0000313" key="4">
    <source>
        <dbReference type="Proteomes" id="UP000014760"/>
    </source>
</evidence>
<reference evidence="4" key="1">
    <citation type="submission" date="2012-12" db="EMBL/GenBank/DDBJ databases">
        <authorList>
            <person name="Hellsten U."/>
            <person name="Grimwood J."/>
            <person name="Chapman J.A."/>
            <person name="Shapiro H."/>
            <person name="Aerts A."/>
            <person name="Otillar R.P."/>
            <person name="Terry A.Y."/>
            <person name="Boore J.L."/>
            <person name="Simakov O."/>
            <person name="Marletaz F."/>
            <person name="Cho S.-J."/>
            <person name="Edsinger-Gonzales E."/>
            <person name="Havlak P."/>
            <person name="Kuo D.-H."/>
            <person name="Larsson T."/>
            <person name="Lv J."/>
            <person name="Arendt D."/>
            <person name="Savage R."/>
            <person name="Osoegawa K."/>
            <person name="de Jong P."/>
            <person name="Lindberg D.R."/>
            <person name="Seaver E.C."/>
            <person name="Weisblat D.A."/>
            <person name="Putnam N.H."/>
            <person name="Grigoriev I.V."/>
            <person name="Rokhsar D.S."/>
        </authorList>
    </citation>
    <scope>NUCLEOTIDE SEQUENCE</scope>
    <source>
        <strain evidence="4">I ESC-2004</strain>
    </source>
</reference>
<reference evidence="2 4" key="2">
    <citation type="journal article" date="2013" name="Nature">
        <title>Insights into bilaterian evolution from three spiralian genomes.</title>
        <authorList>
            <person name="Simakov O."/>
            <person name="Marletaz F."/>
            <person name="Cho S.J."/>
            <person name="Edsinger-Gonzales E."/>
            <person name="Havlak P."/>
            <person name="Hellsten U."/>
            <person name="Kuo D.H."/>
            <person name="Larsson T."/>
            <person name="Lv J."/>
            <person name="Arendt D."/>
            <person name="Savage R."/>
            <person name="Osoegawa K."/>
            <person name="de Jong P."/>
            <person name="Grimwood J."/>
            <person name="Chapman J.A."/>
            <person name="Shapiro H."/>
            <person name="Aerts A."/>
            <person name="Otillar R.P."/>
            <person name="Terry A.Y."/>
            <person name="Boore J.L."/>
            <person name="Grigoriev I.V."/>
            <person name="Lindberg D.R."/>
            <person name="Seaver E.C."/>
            <person name="Weisblat D.A."/>
            <person name="Putnam N.H."/>
            <person name="Rokhsar D.S."/>
        </authorList>
    </citation>
    <scope>NUCLEOTIDE SEQUENCE</scope>
    <source>
        <strain evidence="2 4">I ESC-2004</strain>
    </source>
</reference>
<dbReference type="EMBL" id="AMQN01004039">
    <property type="status" value="NOT_ANNOTATED_CDS"/>
    <property type="molecule type" value="Genomic_DNA"/>
</dbReference>
<dbReference type="HOGENOM" id="CLU_436313_0_0_1"/>
<evidence type="ECO:0000256" key="1">
    <source>
        <dbReference type="SAM" id="MobiDB-lite"/>
    </source>
</evidence>
<sequence length="627" mass="70550">MVLYGPTPGKIGVHPTKIRQSSSDKIVLYLSELIMCNCVEKRLQAQENYDIIKRERERERDPFTSDPCNEDTHEDRAENIAITIWEEEGVVYPLQAEKGVFTTGWMDNIDYNPSSATSQITLHGTGISIVQHHSLATISPHQAHENMINPAVSGKKSVMPLPQSYCGMEDISYVHRDKVFVPKTNFDAEIFPFESCEAEILESGYAWLDEVKRLYISVHEIVENLGPLRSLCLPAFHALSGCDTVSSFFGKGKRSAWQAWQACPGLTSALLEVSSPVSHDSVKRVLPIIETFVTRLYGVESVDLVNAARKTLFLNKGKQFVQIPPSSDALQLHLLRAVHQSAFVWGGLLIRDSLVPSPEKWGWQRSGSAFMPHYISLPPLSSSLPELSFCSCKSVCKRPFKCIVNKQCSVTVTESVCRCTGNTAVHTIHSKIAFLNCRSRSQDNLLGRRIKSNLVCLDFTMGSQEEELKKLKVNIRAVLESINGGVELTRFNWEYQEVTMEPNINFKKFNCNSLVEFFQKFCSDTVSIRRNNEGSEMCMPVFSEKTAHVASLVSRTKTKKKKKLAPKFSMRKISPHKASFSFSPHGRSMAPRPYQKKYPPQNKQWQPNPAFSGNSAVILARGYLMLI</sequence>
<dbReference type="InterPro" id="IPR041966">
    <property type="entry name" value="LOTUS-like"/>
</dbReference>
<dbReference type="PANTHER" id="PTHR46704">
    <property type="entry name" value="CXC DOMAIN-CONTAINING PROTEIN-RELATED"/>
    <property type="match status" value="1"/>
</dbReference>
<organism evidence="2">
    <name type="scientific">Capitella teleta</name>
    <name type="common">Polychaete worm</name>
    <dbReference type="NCBI Taxonomy" id="283909"/>
    <lineage>
        <taxon>Eukaryota</taxon>
        <taxon>Metazoa</taxon>
        <taxon>Spiralia</taxon>
        <taxon>Lophotrochozoa</taxon>
        <taxon>Annelida</taxon>
        <taxon>Polychaeta</taxon>
        <taxon>Sedentaria</taxon>
        <taxon>Scolecida</taxon>
        <taxon>Capitellidae</taxon>
        <taxon>Capitella</taxon>
    </lineage>
</organism>
<evidence type="ECO:0000313" key="2">
    <source>
        <dbReference type="EMBL" id="ELU17399.1"/>
    </source>
</evidence>
<dbReference type="OrthoDB" id="7387685at2759"/>
<accession>R7VFK6</accession>
<dbReference type="EMBL" id="KB292507">
    <property type="protein sequence ID" value="ELU17399.1"/>
    <property type="molecule type" value="Genomic_DNA"/>
</dbReference>
<gene>
    <name evidence="2" type="ORF">CAPTEDRAFT_207062</name>
</gene>
<evidence type="ECO:0000313" key="3">
    <source>
        <dbReference type="EnsemblMetazoa" id="CapteP207062"/>
    </source>
</evidence>
<dbReference type="PANTHER" id="PTHR46704:SF9">
    <property type="entry name" value="BHLH DOMAIN-CONTAINING PROTEIN"/>
    <property type="match status" value="1"/>
</dbReference>